<protein>
    <submittedName>
        <fullName evidence="1">Predicted protein</fullName>
    </submittedName>
</protein>
<accession>B0DM91</accession>
<dbReference type="GeneID" id="6080840"/>
<gene>
    <name evidence="1" type="ORF">LACBIDRAFT_330729</name>
</gene>
<reference evidence="1 2" key="1">
    <citation type="journal article" date="2008" name="Nature">
        <title>The genome of Laccaria bicolor provides insights into mycorrhizal symbiosis.</title>
        <authorList>
            <person name="Martin F."/>
            <person name="Aerts A."/>
            <person name="Ahren D."/>
            <person name="Brun A."/>
            <person name="Danchin E.G.J."/>
            <person name="Duchaussoy F."/>
            <person name="Gibon J."/>
            <person name="Kohler A."/>
            <person name="Lindquist E."/>
            <person name="Pereda V."/>
            <person name="Salamov A."/>
            <person name="Shapiro H.J."/>
            <person name="Wuyts J."/>
            <person name="Blaudez D."/>
            <person name="Buee M."/>
            <person name="Brokstein P."/>
            <person name="Canbaeck B."/>
            <person name="Cohen D."/>
            <person name="Courty P.E."/>
            <person name="Coutinho P.M."/>
            <person name="Delaruelle C."/>
            <person name="Detter J.C."/>
            <person name="Deveau A."/>
            <person name="DiFazio S."/>
            <person name="Duplessis S."/>
            <person name="Fraissinet-Tachet L."/>
            <person name="Lucic E."/>
            <person name="Frey-Klett P."/>
            <person name="Fourrey C."/>
            <person name="Feussner I."/>
            <person name="Gay G."/>
            <person name="Grimwood J."/>
            <person name="Hoegger P.J."/>
            <person name="Jain P."/>
            <person name="Kilaru S."/>
            <person name="Labbe J."/>
            <person name="Lin Y.C."/>
            <person name="Legue V."/>
            <person name="Le Tacon F."/>
            <person name="Marmeisse R."/>
            <person name="Melayah D."/>
            <person name="Montanini B."/>
            <person name="Muratet M."/>
            <person name="Nehls U."/>
            <person name="Niculita-Hirzel H."/>
            <person name="Oudot-Le Secq M.P."/>
            <person name="Peter M."/>
            <person name="Quesneville H."/>
            <person name="Rajashekar B."/>
            <person name="Reich M."/>
            <person name="Rouhier N."/>
            <person name="Schmutz J."/>
            <person name="Yin T."/>
            <person name="Chalot M."/>
            <person name="Henrissat B."/>
            <person name="Kuees U."/>
            <person name="Lucas S."/>
            <person name="Van de Peer Y."/>
            <person name="Podila G.K."/>
            <person name="Polle A."/>
            <person name="Pukkila P.J."/>
            <person name="Richardson P.M."/>
            <person name="Rouze P."/>
            <person name="Sanders I.R."/>
            <person name="Stajich J.E."/>
            <person name="Tunlid A."/>
            <person name="Tuskan G."/>
            <person name="Grigoriev I.V."/>
        </authorList>
    </citation>
    <scope>NUCLEOTIDE SEQUENCE [LARGE SCALE GENOMIC DNA]</scope>
    <source>
        <strain evidence="2">S238N-H82 / ATCC MYA-4686</strain>
    </source>
</reference>
<sequence>MTVKLPYDVVGEVINHLSDDKRSLRACSLICKATVPLCRRHIFSEINIRKEVRGFADLLDRIPETANRVRTLRLAFGDLQYENDAVECCQSFLKLNGLHTIELEFHHSSSCEEKFLEDIKLVLFHLLSLPSVSTLELNCEGHYDSTACRPAFVYLARIRNLKTLILNSDSFDIPHGVQPSFTGPSLGFLDLSYFPLGKLHIVKQYITKHVFDLSLLETLKIGGRSKDERVAVQDIIQSCVPTLRNLTCYSCAPCPLQLEGMPGLPFLRVFNLDLCWETAWVTKSDLWVQKLANQHVTTAEIQALFNVLSNCPELNEINISIHFGNTTSRDPRQFYNSVASVVDWKRCLKMCKLMDASLSGLQSEKLELVSFTLHMESLEVGGDGVVVRRFFPFLSARGILRVSAISEEYRRPIIYVERDKA</sequence>
<dbReference type="Gene3D" id="3.80.10.10">
    <property type="entry name" value="Ribonuclease Inhibitor"/>
    <property type="match status" value="1"/>
</dbReference>
<proteinExistence type="predicted"/>
<dbReference type="AlphaFoldDB" id="B0DM91"/>
<dbReference type="KEGG" id="lbc:LACBIDRAFT_330729"/>
<dbReference type="OrthoDB" id="2977329at2759"/>
<organism evidence="2">
    <name type="scientific">Laccaria bicolor (strain S238N-H82 / ATCC MYA-4686)</name>
    <name type="common">Bicoloured deceiver</name>
    <name type="synonym">Laccaria laccata var. bicolor</name>
    <dbReference type="NCBI Taxonomy" id="486041"/>
    <lineage>
        <taxon>Eukaryota</taxon>
        <taxon>Fungi</taxon>
        <taxon>Dikarya</taxon>
        <taxon>Basidiomycota</taxon>
        <taxon>Agaricomycotina</taxon>
        <taxon>Agaricomycetes</taxon>
        <taxon>Agaricomycetidae</taxon>
        <taxon>Agaricales</taxon>
        <taxon>Agaricineae</taxon>
        <taxon>Hydnangiaceae</taxon>
        <taxon>Laccaria</taxon>
    </lineage>
</organism>
<keyword evidence="2" id="KW-1185">Reference proteome</keyword>
<evidence type="ECO:0000313" key="2">
    <source>
        <dbReference type="Proteomes" id="UP000001194"/>
    </source>
</evidence>
<dbReference type="Proteomes" id="UP000001194">
    <property type="component" value="Unassembled WGS sequence"/>
</dbReference>
<dbReference type="InterPro" id="IPR032675">
    <property type="entry name" value="LRR_dom_sf"/>
</dbReference>
<name>B0DM91_LACBS</name>
<evidence type="ECO:0000313" key="1">
    <source>
        <dbReference type="EMBL" id="EDR04238.1"/>
    </source>
</evidence>
<dbReference type="RefSeq" id="XP_001885129.1">
    <property type="nucleotide sequence ID" value="XM_001885094.1"/>
</dbReference>
<dbReference type="HOGENOM" id="CLU_652219_0_0_1"/>
<dbReference type="SUPFAM" id="SSF52047">
    <property type="entry name" value="RNI-like"/>
    <property type="match status" value="1"/>
</dbReference>
<dbReference type="EMBL" id="DS547119">
    <property type="protein sequence ID" value="EDR04238.1"/>
    <property type="molecule type" value="Genomic_DNA"/>
</dbReference>
<dbReference type="InParanoid" id="B0DM91"/>